<keyword evidence="1" id="KW-1133">Transmembrane helix</keyword>
<keyword evidence="3" id="KW-1185">Reference proteome</keyword>
<dbReference type="Proteomes" id="UP000199632">
    <property type="component" value="Unassembled WGS sequence"/>
</dbReference>
<evidence type="ECO:0000256" key="1">
    <source>
        <dbReference type="SAM" id="Phobius"/>
    </source>
</evidence>
<feature type="transmembrane region" description="Helical" evidence="1">
    <location>
        <begin position="15"/>
        <end position="34"/>
    </location>
</feature>
<gene>
    <name evidence="2" type="ORF">SAMN05421684_0014</name>
</gene>
<accession>A0A1H3V041</accession>
<keyword evidence="1" id="KW-0812">Transmembrane</keyword>
<name>A0A1H3V041_9ACTN</name>
<protein>
    <submittedName>
        <fullName evidence="2">Uncharacterized protein</fullName>
    </submittedName>
</protein>
<reference evidence="3" key="1">
    <citation type="submission" date="2016-10" db="EMBL/GenBank/DDBJ databases">
        <authorList>
            <person name="Varghese N."/>
            <person name="Submissions S."/>
        </authorList>
    </citation>
    <scope>NUCLEOTIDE SEQUENCE [LARGE SCALE GENOMIC DNA]</scope>
    <source>
        <strain evidence="3">DSM 44718</strain>
    </source>
</reference>
<dbReference type="STRING" id="137265.SAMN05421684_0014"/>
<keyword evidence="1" id="KW-0472">Membrane</keyword>
<dbReference type="OrthoDB" id="8438314at2"/>
<dbReference type="RefSeq" id="WP_090805217.1">
    <property type="nucleotide sequence ID" value="NZ_BOND01000024.1"/>
</dbReference>
<sequence>MTVEVTSIRTRSMTIVYYLVHALIVAVGAIITMINKPVATAIGTSLIATGAAGAVIYIYLIRTETAREALEMFNVFGLHRIYDRRAAQIRGEYASRLARANSKIDIIGFGLKDFRRDYIAELGALSQKTTIRILLLDPDSPLAAQRDKEEGQSVGTIAGEIREFATQFQQHYGKGSPTLSLRLYTCCPMINIFRIDNDIFWGPYFVGRASGNTATFRVRRGAILFDQLQQHFDEVWDKFSKPVES</sequence>
<evidence type="ECO:0000313" key="3">
    <source>
        <dbReference type="Proteomes" id="UP000199632"/>
    </source>
</evidence>
<evidence type="ECO:0000313" key="2">
    <source>
        <dbReference type="EMBL" id="SDZ67987.1"/>
    </source>
</evidence>
<dbReference type="AlphaFoldDB" id="A0A1H3V041"/>
<organism evidence="2 3">
    <name type="scientific">Asanoa ishikariensis</name>
    <dbReference type="NCBI Taxonomy" id="137265"/>
    <lineage>
        <taxon>Bacteria</taxon>
        <taxon>Bacillati</taxon>
        <taxon>Actinomycetota</taxon>
        <taxon>Actinomycetes</taxon>
        <taxon>Micromonosporales</taxon>
        <taxon>Micromonosporaceae</taxon>
        <taxon>Asanoa</taxon>
    </lineage>
</organism>
<dbReference type="EMBL" id="FNQB01000010">
    <property type="protein sequence ID" value="SDZ67987.1"/>
    <property type="molecule type" value="Genomic_DNA"/>
</dbReference>
<proteinExistence type="predicted"/>
<feature type="transmembrane region" description="Helical" evidence="1">
    <location>
        <begin position="40"/>
        <end position="60"/>
    </location>
</feature>